<gene>
    <name evidence="2" type="ORF">OSTQU699_LOCUS5099</name>
</gene>
<dbReference type="GO" id="GO:0030686">
    <property type="term" value="C:90S preribosome"/>
    <property type="evidence" value="ECO:0007669"/>
    <property type="project" value="TreeGrafter"/>
</dbReference>
<feature type="compositionally biased region" description="Basic and acidic residues" evidence="1">
    <location>
        <begin position="416"/>
        <end position="429"/>
    </location>
</feature>
<dbReference type="Pfam" id="PF05178">
    <property type="entry name" value="Kri1"/>
    <property type="match status" value="1"/>
</dbReference>
<evidence type="ECO:0008006" key="4">
    <source>
        <dbReference type="Google" id="ProtNLM"/>
    </source>
</evidence>
<dbReference type="Proteomes" id="UP000708148">
    <property type="component" value="Unassembled WGS sequence"/>
</dbReference>
<feature type="compositionally biased region" description="Acidic residues" evidence="1">
    <location>
        <begin position="145"/>
        <end position="163"/>
    </location>
</feature>
<sequence>MRRRKSGRGTAANAEEELGGGDGGREDPAAPSEVVNGTRQWGHDAFLLNCCERVVVGGDMRGTRSFRFGGDVRRKGMQPISRIWGQSTDRAGILGCRIALGGHSVNVMRDLERAPHHLYLLQRFAWSAASATQPDAGPPIVDSDNSGEDASSDEESSSTEEDDGHVHPNLENKFLKTLVKIKKKDATIYNKDERLYSSEEGTSELEDEDGDQKFQRHKPMHLKDVRAQQLLEGGADAYSSSSEDLEDGMPGGNLLYNKEQEQNRREFLALAAVHENGDDDEQKASDVEEDFGGLRRTVVQGAEADDGRNEAETNELLDEIFGKGEELTEADTFLKDYLKGQKWIVPEDSVQQHDLEDIDEDEEYLEKADQFESTYNFRFEEPGANSIVNYPRVIDGSYRKTESKRKRQRERKKRRREEQAKGREEEVKHKKNLKIREIQNKVVEVRKAAGSRAPTEELLQDLLEDDFDMDDWDKKMLSAFGDEYYQVTAHGLRLVLRINSDIAIDANQVVLPGHCSDVNCSMMEAELTSWSW</sequence>
<evidence type="ECO:0000313" key="2">
    <source>
        <dbReference type="EMBL" id="CAD7699740.1"/>
    </source>
</evidence>
<dbReference type="AlphaFoldDB" id="A0A8S1IX98"/>
<feature type="region of interest" description="Disordered" evidence="1">
    <location>
        <begin position="131"/>
        <end position="170"/>
    </location>
</feature>
<dbReference type="GO" id="GO:0005730">
    <property type="term" value="C:nucleolus"/>
    <property type="evidence" value="ECO:0007669"/>
    <property type="project" value="TreeGrafter"/>
</dbReference>
<organism evidence="2 3">
    <name type="scientific">Ostreobium quekettii</name>
    <dbReference type="NCBI Taxonomy" id="121088"/>
    <lineage>
        <taxon>Eukaryota</taxon>
        <taxon>Viridiplantae</taxon>
        <taxon>Chlorophyta</taxon>
        <taxon>core chlorophytes</taxon>
        <taxon>Ulvophyceae</taxon>
        <taxon>TCBD clade</taxon>
        <taxon>Bryopsidales</taxon>
        <taxon>Ostreobineae</taxon>
        <taxon>Ostreobiaceae</taxon>
        <taxon>Ostreobium</taxon>
    </lineage>
</organism>
<accession>A0A8S1IX98</accession>
<feature type="region of interest" description="Disordered" evidence="1">
    <location>
        <begin position="233"/>
        <end position="255"/>
    </location>
</feature>
<feature type="region of interest" description="Disordered" evidence="1">
    <location>
        <begin position="399"/>
        <end position="429"/>
    </location>
</feature>
<dbReference type="PANTHER" id="PTHR14490:SF5">
    <property type="entry name" value="PROTEIN KRI1 HOMOLOG"/>
    <property type="match status" value="1"/>
</dbReference>
<evidence type="ECO:0000313" key="3">
    <source>
        <dbReference type="Proteomes" id="UP000708148"/>
    </source>
</evidence>
<dbReference type="OrthoDB" id="10252032at2759"/>
<feature type="region of interest" description="Disordered" evidence="1">
    <location>
        <begin position="274"/>
        <end position="310"/>
    </location>
</feature>
<keyword evidence="3" id="KW-1185">Reference proteome</keyword>
<feature type="compositionally biased region" description="Basic residues" evidence="1">
    <location>
        <begin position="402"/>
        <end position="415"/>
    </location>
</feature>
<dbReference type="InterPro" id="IPR018034">
    <property type="entry name" value="Kri1"/>
</dbReference>
<name>A0A8S1IX98_9CHLO</name>
<feature type="compositionally biased region" description="Acidic residues" evidence="1">
    <location>
        <begin position="277"/>
        <end position="291"/>
    </location>
</feature>
<evidence type="ECO:0000256" key="1">
    <source>
        <dbReference type="SAM" id="MobiDB-lite"/>
    </source>
</evidence>
<protein>
    <recommendedName>
        <fullName evidence="4">Kri1-like C-terminal domain-containing protein</fullName>
    </recommendedName>
</protein>
<dbReference type="GO" id="GO:0000447">
    <property type="term" value="P:endonucleolytic cleavage in ITS1 to separate SSU-rRNA from 5.8S rRNA and LSU-rRNA from tricistronic rRNA transcript (SSU-rRNA, 5.8S rRNA, LSU-rRNA)"/>
    <property type="evidence" value="ECO:0007669"/>
    <property type="project" value="TreeGrafter"/>
</dbReference>
<dbReference type="EMBL" id="CAJHUC010001103">
    <property type="protein sequence ID" value="CAD7699740.1"/>
    <property type="molecule type" value="Genomic_DNA"/>
</dbReference>
<dbReference type="PANTHER" id="PTHR14490">
    <property type="entry name" value="ZINC FINGER, ZZ TYPE"/>
    <property type="match status" value="1"/>
</dbReference>
<reference evidence="2" key="1">
    <citation type="submission" date="2020-12" db="EMBL/GenBank/DDBJ databases">
        <authorList>
            <person name="Iha C."/>
        </authorList>
    </citation>
    <scope>NUCLEOTIDE SEQUENCE</scope>
</reference>
<feature type="region of interest" description="Disordered" evidence="1">
    <location>
        <begin position="1"/>
        <end position="35"/>
    </location>
</feature>
<comment type="caution">
    <text evidence="2">The sequence shown here is derived from an EMBL/GenBank/DDBJ whole genome shotgun (WGS) entry which is preliminary data.</text>
</comment>
<proteinExistence type="predicted"/>